<protein>
    <submittedName>
        <fullName evidence="2">Mob1/phocein family protein</fullName>
    </submittedName>
</protein>
<evidence type="ECO:0000313" key="2">
    <source>
        <dbReference type="WBParaSite" id="RSKR_0000179300.1"/>
    </source>
</evidence>
<proteinExistence type="predicted"/>
<accession>A0AC35TKV1</accession>
<name>A0AC35TKV1_9BILA</name>
<reference evidence="2" key="1">
    <citation type="submission" date="2016-11" db="UniProtKB">
        <authorList>
            <consortium name="WormBaseParasite"/>
        </authorList>
    </citation>
    <scope>IDENTIFICATION</scope>
    <source>
        <strain evidence="2">KR3021</strain>
    </source>
</reference>
<organism evidence="1 2">
    <name type="scientific">Rhabditophanes sp. KR3021</name>
    <dbReference type="NCBI Taxonomy" id="114890"/>
    <lineage>
        <taxon>Eukaryota</taxon>
        <taxon>Metazoa</taxon>
        <taxon>Ecdysozoa</taxon>
        <taxon>Nematoda</taxon>
        <taxon>Chromadorea</taxon>
        <taxon>Rhabditida</taxon>
        <taxon>Tylenchina</taxon>
        <taxon>Panagrolaimomorpha</taxon>
        <taxon>Strongyloidoidea</taxon>
        <taxon>Alloionematidae</taxon>
        <taxon>Rhabditophanes</taxon>
    </lineage>
</organism>
<dbReference type="WBParaSite" id="RSKR_0000179300.1">
    <property type="protein sequence ID" value="RSKR_0000179300.1"/>
    <property type="gene ID" value="RSKR_0000179300"/>
</dbReference>
<evidence type="ECO:0000313" key="1">
    <source>
        <dbReference type="Proteomes" id="UP000095286"/>
    </source>
</evidence>
<dbReference type="Proteomes" id="UP000095286">
    <property type="component" value="Unplaced"/>
</dbReference>
<sequence>MKPTSITPSTSRSTKFDTKQTKLLRHSTNTLGSGSIKDAVKLPESEDLHEWIAVNIVDLFNQINMLYGTISEKCTSDSCPKMSAGCKYEYYWSDGDQSINFPAPQYIDYLLTWVQDQLDDENIFPSLIGKQFPVNFLHISATIMKRLFRIYAHIYYEHLDYIKQLNAVEHLNTSFKHFILFVQEFSLINEKQLAPLADLIHIITSSNNASFESVSSAL</sequence>